<protein>
    <recommendedName>
        <fullName evidence="4">Cardiolipin synthase N-terminal domain-containing protein</fullName>
    </recommendedName>
</protein>
<feature type="transmembrane region" description="Helical" evidence="1">
    <location>
        <begin position="42"/>
        <end position="59"/>
    </location>
</feature>
<evidence type="ECO:0000313" key="2">
    <source>
        <dbReference type="EMBL" id="MEE2526962.1"/>
    </source>
</evidence>
<evidence type="ECO:0000256" key="1">
    <source>
        <dbReference type="SAM" id="Phobius"/>
    </source>
</evidence>
<evidence type="ECO:0008006" key="4">
    <source>
        <dbReference type="Google" id="ProtNLM"/>
    </source>
</evidence>
<gene>
    <name evidence="2" type="ORF">V0U79_11325</name>
</gene>
<proteinExistence type="predicted"/>
<keyword evidence="1" id="KW-0812">Transmembrane</keyword>
<organism evidence="2 3">
    <name type="scientific">Hyphobacterium lacteum</name>
    <dbReference type="NCBI Taxonomy" id="3116575"/>
    <lineage>
        <taxon>Bacteria</taxon>
        <taxon>Pseudomonadati</taxon>
        <taxon>Pseudomonadota</taxon>
        <taxon>Alphaproteobacteria</taxon>
        <taxon>Maricaulales</taxon>
        <taxon>Maricaulaceae</taxon>
        <taxon>Hyphobacterium</taxon>
    </lineage>
</organism>
<feature type="transmembrane region" description="Helical" evidence="1">
    <location>
        <begin position="12"/>
        <end position="30"/>
    </location>
</feature>
<comment type="caution">
    <text evidence="2">The sequence shown here is derived from an EMBL/GenBank/DDBJ whole genome shotgun (WGS) entry which is preliminary data.</text>
</comment>
<keyword evidence="1" id="KW-0472">Membrane</keyword>
<name>A0ABU7LSR6_9PROT</name>
<dbReference type="EMBL" id="JAZDRP010000007">
    <property type="protein sequence ID" value="MEE2526962.1"/>
    <property type="molecule type" value="Genomic_DNA"/>
</dbReference>
<keyword evidence="1" id="KW-1133">Transmembrane helix</keyword>
<dbReference type="Proteomes" id="UP001354971">
    <property type="component" value="Unassembled WGS sequence"/>
</dbReference>
<reference evidence="2 3" key="1">
    <citation type="submission" date="2024-01" db="EMBL/GenBank/DDBJ databases">
        <title>Hyphobacterium bacterium isolated from marine sediment.</title>
        <authorList>
            <person name="Zhao S."/>
        </authorList>
    </citation>
    <scope>NUCLEOTIDE SEQUENCE [LARGE SCALE GENOMIC DNA]</scope>
    <source>
        <strain evidence="3">HN65</strain>
    </source>
</reference>
<sequence>MRSLEPDLLTAFTIIVVLILSILVFGYLVWRHVRRHGMHRIWVFAWPIMLAVFSLYQIFGRD</sequence>
<accession>A0ABU7LSR6</accession>
<keyword evidence="3" id="KW-1185">Reference proteome</keyword>
<dbReference type="RefSeq" id="WP_330199626.1">
    <property type="nucleotide sequence ID" value="NZ_JAZDRP010000007.1"/>
</dbReference>
<evidence type="ECO:0000313" key="3">
    <source>
        <dbReference type="Proteomes" id="UP001354971"/>
    </source>
</evidence>